<feature type="signal peptide" evidence="1">
    <location>
        <begin position="1"/>
        <end position="18"/>
    </location>
</feature>
<dbReference type="InterPro" id="IPR032710">
    <property type="entry name" value="NTF2-like_dom_sf"/>
</dbReference>
<evidence type="ECO:0000256" key="1">
    <source>
        <dbReference type="SAM" id="SignalP"/>
    </source>
</evidence>
<dbReference type="KEGG" id="marp:QYS47_22420"/>
<accession>A0AA49J997</accession>
<dbReference type="InterPro" id="IPR037401">
    <property type="entry name" value="SnoaL-like"/>
</dbReference>
<feature type="domain" description="SnoaL-like" evidence="2">
    <location>
        <begin position="26"/>
        <end position="138"/>
    </location>
</feature>
<name>A0AA49J997_9BACT</name>
<organism evidence="3">
    <name type="scientific">Marivirga arenosa</name>
    <dbReference type="NCBI Taxonomy" id="3059076"/>
    <lineage>
        <taxon>Bacteria</taxon>
        <taxon>Pseudomonadati</taxon>
        <taxon>Bacteroidota</taxon>
        <taxon>Cytophagia</taxon>
        <taxon>Cytophagales</taxon>
        <taxon>Marivirgaceae</taxon>
        <taxon>Marivirga</taxon>
    </lineage>
</organism>
<evidence type="ECO:0000313" key="3">
    <source>
        <dbReference type="EMBL" id="WKK79979.2"/>
    </source>
</evidence>
<keyword evidence="1" id="KW-0732">Signal</keyword>
<gene>
    <name evidence="3" type="ORF">QYS47_22420</name>
</gene>
<reference evidence="3" key="1">
    <citation type="submission" date="2023-08" db="EMBL/GenBank/DDBJ databases">
        <title>Comparative genomics and taxonomic characterization of three novel marine species of genus Marivirga.</title>
        <authorList>
            <person name="Muhammad N."/>
            <person name="Kim S.-G."/>
        </authorList>
    </citation>
    <scope>NUCLEOTIDE SEQUENCE</scope>
    <source>
        <strain evidence="3">BKB1-2</strain>
    </source>
</reference>
<evidence type="ECO:0000259" key="2">
    <source>
        <dbReference type="Pfam" id="PF13474"/>
    </source>
</evidence>
<dbReference type="Pfam" id="PF13474">
    <property type="entry name" value="SnoaL_3"/>
    <property type="match status" value="1"/>
</dbReference>
<protein>
    <submittedName>
        <fullName evidence="3">Nuclear transport factor 2 family protein</fullName>
    </submittedName>
</protein>
<dbReference type="Gene3D" id="3.10.450.50">
    <property type="match status" value="1"/>
</dbReference>
<sequence length="153" mass="17693">MKKLFLLAALFISFNSLAQKNNEKIINTFMDSWHKAAASADEEVFFGSMTKDGIYLGTDKTEKWTRDEMAVWAKEYFERESAWSFTATSRDIYFSENGKVAWLNEKLDTWMGVCKGTAVLELTNEGWKIALYDLSVTIDNDKIQKFIELIEEK</sequence>
<proteinExistence type="predicted"/>
<dbReference type="AlphaFoldDB" id="A0AA49J997"/>
<dbReference type="EMBL" id="CP129968">
    <property type="protein sequence ID" value="WKK79979.2"/>
    <property type="molecule type" value="Genomic_DNA"/>
</dbReference>
<dbReference type="Proteomes" id="UP001232019">
    <property type="component" value="Chromosome"/>
</dbReference>
<dbReference type="RefSeq" id="WP_322346573.1">
    <property type="nucleotide sequence ID" value="NZ_CP129968.2"/>
</dbReference>
<feature type="chain" id="PRO_5041229131" evidence="1">
    <location>
        <begin position="19"/>
        <end position="153"/>
    </location>
</feature>
<dbReference type="SUPFAM" id="SSF54427">
    <property type="entry name" value="NTF2-like"/>
    <property type="match status" value="1"/>
</dbReference>